<evidence type="ECO:0000256" key="1">
    <source>
        <dbReference type="ARBA" id="ARBA00007812"/>
    </source>
</evidence>
<dbReference type="GO" id="GO:0050660">
    <property type="term" value="F:flavin adenine dinucleotide binding"/>
    <property type="evidence" value="ECO:0007669"/>
    <property type="project" value="TreeGrafter"/>
</dbReference>
<dbReference type="EMBL" id="WJEE01000049">
    <property type="protein sequence ID" value="MRI68070.1"/>
    <property type="molecule type" value="Genomic_DNA"/>
</dbReference>
<comment type="caution">
    <text evidence="3">The sequence shown here is derived from an EMBL/GenBank/DDBJ whole genome shotgun (WGS) entry which is preliminary data.</text>
</comment>
<dbReference type="InterPro" id="IPR045229">
    <property type="entry name" value="TPP_enz"/>
</dbReference>
<dbReference type="InterPro" id="IPR029061">
    <property type="entry name" value="THDP-binding"/>
</dbReference>
<dbReference type="RefSeq" id="WP_153836587.1">
    <property type="nucleotide sequence ID" value="NZ_JBHUMW010000059.1"/>
</dbReference>
<dbReference type="GO" id="GO:0009099">
    <property type="term" value="P:L-valine biosynthetic process"/>
    <property type="evidence" value="ECO:0007669"/>
    <property type="project" value="TreeGrafter"/>
</dbReference>
<evidence type="ECO:0000259" key="2">
    <source>
        <dbReference type="Pfam" id="PF02775"/>
    </source>
</evidence>
<accession>A0A6N7R4I6</accession>
<keyword evidence="4" id="KW-1185">Reference proteome</keyword>
<dbReference type="Proteomes" id="UP000435187">
    <property type="component" value="Unassembled WGS sequence"/>
</dbReference>
<dbReference type="InterPro" id="IPR011766">
    <property type="entry name" value="TPP_enzyme_TPP-bd"/>
</dbReference>
<feature type="domain" description="Thiamine pyrophosphate enzyme TPP-binding" evidence="2">
    <location>
        <begin position="13"/>
        <end position="60"/>
    </location>
</feature>
<dbReference type="SUPFAM" id="SSF52518">
    <property type="entry name" value="Thiamin diphosphate-binding fold (THDP-binding)"/>
    <property type="match status" value="1"/>
</dbReference>
<dbReference type="GO" id="GO:0005948">
    <property type="term" value="C:acetolactate synthase complex"/>
    <property type="evidence" value="ECO:0007669"/>
    <property type="project" value="TreeGrafter"/>
</dbReference>
<gene>
    <name evidence="3" type="ORF">GH885_17270</name>
</gene>
<organism evidence="3 4">
    <name type="scientific">Gracilibacillus thailandensis</name>
    <dbReference type="NCBI Taxonomy" id="563735"/>
    <lineage>
        <taxon>Bacteria</taxon>
        <taxon>Bacillati</taxon>
        <taxon>Bacillota</taxon>
        <taxon>Bacilli</taxon>
        <taxon>Bacillales</taxon>
        <taxon>Bacillaceae</taxon>
        <taxon>Gracilibacillus</taxon>
    </lineage>
</organism>
<dbReference type="AlphaFoldDB" id="A0A6N7R4I6"/>
<comment type="similarity">
    <text evidence="1">Belongs to the TPP enzyme family.</text>
</comment>
<evidence type="ECO:0000313" key="4">
    <source>
        <dbReference type="Proteomes" id="UP000435187"/>
    </source>
</evidence>
<dbReference type="GO" id="GO:0003984">
    <property type="term" value="F:acetolactate synthase activity"/>
    <property type="evidence" value="ECO:0007669"/>
    <property type="project" value="TreeGrafter"/>
</dbReference>
<dbReference type="GO" id="GO:0030976">
    <property type="term" value="F:thiamine pyrophosphate binding"/>
    <property type="evidence" value="ECO:0007669"/>
    <property type="project" value="InterPro"/>
</dbReference>
<dbReference type="Pfam" id="PF02775">
    <property type="entry name" value="TPP_enzyme_C"/>
    <property type="match status" value="1"/>
</dbReference>
<dbReference type="GO" id="GO:0009097">
    <property type="term" value="P:isoleucine biosynthetic process"/>
    <property type="evidence" value="ECO:0007669"/>
    <property type="project" value="TreeGrafter"/>
</dbReference>
<dbReference type="PANTHER" id="PTHR18968:SF13">
    <property type="entry name" value="ACETOLACTATE SYNTHASE CATALYTIC SUBUNIT, MITOCHONDRIAL"/>
    <property type="match status" value="1"/>
</dbReference>
<reference evidence="3 4" key="1">
    <citation type="submission" date="2019-10" db="EMBL/GenBank/DDBJ databases">
        <title>Gracilibacillus salitolerans sp. nov., a moderate halophile isolated from a saline soil in northwest China.</title>
        <authorList>
            <person name="Gan L."/>
        </authorList>
    </citation>
    <scope>NUCLEOTIDE SEQUENCE [LARGE SCALE GENOMIC DNA]</scope>
    <source>
        <strain evidence="3 4">TP2-8</strain>
    </source>
</reference>
<protein>
    <recommendedName>
        <fullName evidence="2">Thiamine pyrophosphate enzyme TPP-binding domain-containing protein</fullName>
    </recommendedName>
</protein>
<name>A0A6N7R4I6_9BACI</name>
<proteinExistence type="inferred from homology"/>
<sequence>MSVSIKCGPHCIIHFAVHRQLLTSGGFGTMGYGLPAAIGDAVAKKKQTVICFTGDGSIRINI</sequence>
<dbReference type="Gene3D" id="3.40.50.970">
    <property type="match status" value="1"/>
</dbReference>
<evidence type="ECO:0000313" key="3">
    <source>
        <dbReference type="EMBL" id="MRI68070.1"/>
    </source>
</evidence>
<dbReference type="PANTHER" id="PTHR18968">
    <property type="entry name" value="THIAMINE PYROPHOSPHATE ENZYMES"/>
    <property type="match status" value="1"/>
</dbReference>